<dbReference type="STRING" id="283909.R7V3G9"/>
<keyword evidence="4" id="KW-1185">Reference proteome</keyword>
<dbReference type="Gene3D" id="1.10.357.40">
    <property type="entry name" value="YbiA-like"/>
    <property type="match status" value="1"/>
</dbReference>
<evidence type="ECO:0000313" key="3">
    <source>
        <dbReference type="EnsemblMetazoa" id="CapteP78069"/>
    </source>
</evidence>
<dbReference type="InterPro" id="IPR012816">
    <property type="entry name" value="NADAR"/>
</dbReference>
<sequence>DVVVYFFGYRHPFSNFYKTSFTICGRSYSCVEQYYQATKARHFNDNETATEIMQTYNPAEMKELGKNVRDFKSQQWDYNTSKEVMRRAQLAKYRQNSNLSRVLLKTKKALLVEANPNDFFWGAGTTEEDARSKGNIFPGHNYMGRLLESVRANL</sequence>
<feature type="non-terminal residue" evidence="2">
    <location>
        <position position="1"/>
    </location>
</feature>
<dbReference type="Proteomes" id="UP000014760">
    <property type="component" value="Unassembled WGS sequence"/>
</dbReference>
<evidence type="ECO:0000259" key="1">
    <source>
        <dbReference type="Pfam" id="PF08719"/>
    </source>
</evidence>
<reference evidence="3" key="3">
    <citation type="submission" date="2015-06" db="UniProtKB">
        <authorList>
            <consortium name="EnsemblMetazoa"/>
        </authorList>
    </citation>
    <scope>IDENTIFICATION</scope>
</reference>
<dbReference type="OrthoDB" id="6046047at2759"/>
<evidence type="ECO:0000313" key="2">
    <source>
        <dbReference type="EMBL" id="ELU13022.1"/>
    </source>
</evidence>
<dbReference type="EMBL" id="AMQN01019295">
    <property type="status" value="NOT_ANNOTATED_CDS"/>
    <property type="molecule type" value="Genomic_DNA"/>
</dbReference>
<reference evidence="4" key="1">
    <citation type="submission" date="2012-12" db="EMBL/GenBank/DDBJ databases">
        <authorList>
            <person name="Hellsten U."/>
            <person name="Grimwood J."/>
            <person name="Chapman J.A."/>
            <person name="Shapiro H."/>
            <person name="Aerts A."/>
            <person name="Otillar R.P."/>
            <person name="Terry A.Y."/>
            <person name="Boore J.L."/>
            <person name="Simakov O."/>
            <person name="Marletaz F."/>
            <person name="Cho S.-J."/>
            <person name="Edsinger-Gonzales E."/>
            <person name="Havlak P."/>
            <person name="Kuo D.-H."/>
            <person name="Larsson T."/>
            <person name="Lv J."/>
            <person name="Arendt D."/>
            <person name="Savage R."/>
            <person name="Osoegawa K."/>
            <person name="de Jong P."/>
            <person name="Lindberg D.R."/>
            <person name="Seaver E.C."/>
            <person name="Weisblat D.A."/>
            <person name="Putnam N.H."/>
            <person name="Grigoriev I.V."/>
            <person name="Rokhsar D.S."/>
        </authorList>
    </citation>
    <scope>NUCLEOTIDE SEQUENCE</scope>
    <source>
        <strain evidence="4">I ESC-2004</strain>
    </source>
</reference>
<accession>R7V3G9</accession>
<name>R7V3G9_CAPTE</name>
<dbReference type="EMBL" id="KB295560">
    <property type="protein sequence ID" value="ELU13022.1"/>
    <property type="molecule type" value="Genomic_DNA"/>
</dbReference>
<proteinExistence type="predicted"/>
<evidence type="ECO:0000313" key="4">
    <source>
        <dbReference type="Proteomes" id="UP000014760"/>
    </source>
</evidence>
<reference evidence="2 4" key="2">
    <citation type="journal article" date="2013" name="Nature">
        <title>Insights into bilaterian evolution from three spiralian genomes.</title>
        <authorList>
            <person name="Simakov O."/>
            <person name="Marletaz F."/>
            <person name="Cho S.J."/>
            <person name="Edsinger-Gonzales E."/>
            <person name="Havlak P."/>
            <person name="Hellsten U."/>
            <person name="Kuo D.H."/>
            <person name="Larsson T."/>
            <person name="Lv J."/>
            <person name="Arendt D."/>
            <person name="Savage R."/>
            <person name="Osoegawa K."/>
            <person name="de Jong P."/>
            <person name="Grimwood J."/>
            <person name="Chapman J.A."/>
            <person name="Shapiro H."/>
            <person name="Aerts A."/>
            <person name="Otillar R.P."/>
            <person name="Terry A.Y."/>
            <person name="Boore J.L."/>
            <person name="Grigoriev I.V."/>
            <person name="Lindberg D.R."/>
            <person name="Seaver E.C."/>
            <person name="Weisblat D.A."/>
            <person name="Putnam N.H."/>
            <person name="Rokhsar D.S."/>
        </authorList>
    </citation>
    <scope>NUCLEOTIDE SEQUENCE</scope>
    <source>
        <strain evidence="2 4">I ESC-2004</strain>
    </source>
</reference>
<dbReference type="NCBIfam" id="TIGR02464">
    <property type="entry name" value="ribofla_fusion"/>
    <property type="match status" value="1"/>
</dbReference>
<dbReference type="InterPro" id="IPR037238">
    <property type="entry name" value="YbiA-like_sf"/>
</dbReference>
<gene>
    <name evidence="2" type="ORF">CAPTEDRAFT_78069</name>
</gene>
<dbReference type="Pfam" id="PF08719">
    <property type="entry name" value="NADAR"/>
    <property type="match status" value="1"/>
</dbReference>
<protein>
    <recommendedName>
        <fullName evidence="1">NADAR domain-containing protein</fullName>
    </recommendedName>
</protein>
<dbReference type="AlphaFoldDB" id="R7V3G9"/>
<feature type="non-terminal residue" evidence="2">
    <location>
        <position position="154"/>
    </location>
</feature>
<organism evidence="2">
    <name type="scientific">Capitella teleta</name>
    <name type="common">Polychaete worm</name>
    <dbReference type="NCBI Taxonomy" id="283909"/>
    <lineage>
        <taxon>Eukaryota</taxon>
        <taxon>Metazoa</taxon>
        <taxon>Spiralia</taxon>
        <taxon>Lophotrochozoa</taxon>
        <taxon>Annelida</taxon>
        <taxon>Polychaeta</taxon>
        <taxon>Sedentaria</taxon>
        <taxon>Scolecida</taxon>
        <taxon>Capitellidae</taxon>
        <taxon>Capitella</taxon>
    </lineage>
</organism>
<dbReference type="EnsemblMetazoa" id="CapteT78069">
    <property type="protein sequence ID" value="CapteP78069"/>
    <property type="gene ID" value="CapteG78069"/>
</dbReference>
<dbReference type="SUPFAM" id="SSF143990">
    <property type="entry name" value="YbiA-like"/>
    <property type="match status" value="1"/>
</dbReference>
<dbReference type="CDD" id="cd15457">
    <property type="entry name" value="NADAR"/>
    <property type="match status" value="1"/>
</dbReference>
<dbReference type="HOGENOM" id="CLU_084247_1_0_1"/>
<dbReference type="OMA" id="WMMAAKA"/>
<feature type="domain" description="NADAR" evidence="1">
    <location>
        <begin position="10"/>
        <end position="154"/>
    </location>
</feature>